<name>A0A087EKL5_9BIFI</name>
<protein>
    <submittedName>
        <fullName evidence="1">LacI family transcriptional regulator</fullName>
    </submittedName>
</protein>
<accession>A0A087EKL5</accession>
<dbReference type="OrthoDB" id="3227375at2"/>
<comment type="caution">
    <text evidence="1">The sequence shown here is derived from an EMBL/GenBank/DDBJ whole genome shotgun (WGS) entry which is preliminary data.</text>
</comment>
<dbReference type="SMART" id="SM00354">
    <property type="entry name" value="HTH_LACI"/>
    <property type="match status" value="1"/>
</dbReference>
<dbReference type="eggNOG" id="COG1609">
    <property type="taxonomic scope" value="Bacteria"/>
</dbReference>
<dbReference type="PANTHER" id="PTHR30146:SF153">
    <property type="entry name" value="LACTOSE OPERON REPRESSOR"/>
    <property type="match status" value="1"/>
</dbReference>
<dbReference type="SUPFAM" id="SSF53822">
    <property type="entry name" value="Periplasmic binding protein-like I"/>
    <property type="match status" value="1"/>
</dbReference>
<reference evidence="1 2" key="1">
    <citation type="submission" date="2014-03" db="EMBL/GenBank/DDBJ databases">
        <title>Genomics of Bifidobacteria.</title>
        <authorList>
            <person name="Ventura M."/>
            <person name="Milani C."/>
            <person name="Lugli G.A."/>
        </authorList>
    </citation>
    <scope>NUCLEOTIDE SEQUENCE [LARGE SCALE GENOMIC DNA]</scope>
    <source>
        <strain evidence="1 2">JCM 13495</strain>
    </source>
</reference>
<dbReference type="InterPro" id="IPR000843">
    <property type="entry name" value="HTH_LacI"/>
</dbReference>
<proteinExistence type="predicted"/>
<dbReference type="STRING" id="356829.BITS_0825"/>
<dbReference type="GO" id="GO:0003700">
    <property type="term" value="F:DNA-binding transcription factor activity"/>
    <property type="evidence" value="ECO:0007669"/>
    <property type="project" value="TreeGrafter"/>
</dbReference>
<dbReference type="AlphaFoldDB" id="A0A087EKL5"/>
<dbReference type="Proteomes" id="UP000029080">
    <property type="component" value="Unassembled WGS sequence"/>
</dbReference>
<sequence length="339" mass="36871">MTEKSNHYMTHAEIAELTGLSAATISKVINGRQGVSDKTRILVESIIEKNGMKVRRSGTVPSSGTIELVLSHVNSTSTIGLLRGATIHAQKLDIGISVTEVPFGVDRTERFRRILDRNPLGVILELEDITSQETSLFQSRDIPFVIINLTRGINDDLLCIGIDNWSGGFLAGQHLAELGHTNIGVITGPKRAISSAARLSGFRAALDEHRISPSSTTILEGDYEGVLATNHAEELLNMDNPPSAIFAFNDVAAIRVYSEAARRGIRIPQDLSIIGFDDIFPTSILGLTTVHQPFNQVAQQAMDMVVDARKEKDAGQPISEKRVILPTHLVPRSSTAPIR</sequence>
<dbReference type="InterPro" id="IPR010982">
    <property type="entry name" value="Lambda_DNA-bd_dom_sf"/>
</dbReference>
<dbReference type="Pfam" id="PF13377">
    <property type="entry name" value="Peripla_BP_3"/>
    <property type="match status" value="1"/>
</dbReference>
<gene>
    <name evidence="1" type="ORF">BITS_0825</name>
</gene>
<dbReference type="Gene3D" id="1.10.260.40">
    <property type="entry name" value="lambda repressor-like DNA-binding domains"/>
    <property type="match status" value="1"/>
</dbReference>
<organism evidence="1 2">
    <name type="scientific">Bifidobacterium tsurumiense</name>
    <dbReference type="NCBI Taxonomy" id="356829"/>
    <lineage>
        <taxon>Bacteria</taxon>
        <taxon>Bacillati</taxon>
        <taxon>Actinomycetota</taxon>
        <taxon>Actinomycetes</taxon>
        <taxon>Bifidobacteriales</taxon>
        <taxon>Bifidobacteriaceae</taxon>
        <taxon>Bifidobacterium</taxon>
    </lineage>
</organism>
<dbReference type="CDD" id="cd01392">
    <property type="entry name" value="HTH_LacI"/>
    <property type="match status" value="1"/>
</dbReference>
<dbReference type="SUPFAM" id="SSF47413">
    <property type="entry name" value="lambda repressor-like DNA-binding domains"/>
    <property type="match status" value="1"/>
</dbReference>
<keyword evidence="2" id="KW-1185">Reference proteome</keyword>
<dbReference type="PANTHER" id="PTHR30146">
    <property type="entry name" value="LACI-RELATED TRANSCRIPTIONAL REPRESSOR"/>
    <property type="match status" value="1"/>
</dbReference>
<dbReference type="EMBL" id="JGZU01000002">
    <property type="protein sequence ID" value="KFJ08316.1"/>
    <property type="molecule type" value="Genomic_DNA"/>
</dbReference>
<dbReference type="GO" id="GO:0000976">
    <property type="term" value="F:transcription cis-regulatory region binding"/>
    <property type="evidence" value="ECO:0007669"/>
    <property type="project" value="TreeGrafter"/>
</dbReference>
<dbReference type="Pfam" id="PF00356">
    <property type="entry name" value="LacI"/>
    <property type="match status" value="1"/>
</dbReference>
<dbReference type="CDD" id="cd06296">
    <property type="entry name" value="PBP1_CatR-like"/>
    <property type="match status" value="1"/>
</dbReference>
<dbReference type="PROSITE" id="PS50932">
    <property type="entry name" value="HTH_LACI_2"/>
    <property type="match status" value="1"/>
</dbReference>
<evidence type="ECO:0000313" key="1">
    <source>
        <dbReference type="EMBL" id="KFJ08316.1"/>
    </source>
</evidence>
<dbReference type="InterPro" id="IPR028082">
    <property type="entry name" value="Peripla_BP_I"/>
</dbReference>
<evidence type="ECO:0000313" key="2">
    <source>
        <dbReference type="Proteomes" id="UP000029080"/>
    </source>
</evidence>
<dbReference type="InterPro" id="IPR046335">
    <property type="entry name" value="LacI/GalR-like_sensor"/>
</dbReference>
<dbReference type="RefSeq" id="WP_026641787.1">
    <property type="nucleotide sequence ID" value="NZ_JAXEUP010000019.1"/>
</dbReference>
<dbReference type="Gene3D" id="3.40.50.2300">
    <property type="match status" value="2"/>
</dbReference>